<dbReference type="WBParaSite" id="ES5_v2.g15103.t1">
    <property type="protein sequence ID" value="ES5_v2.g15103.t1"/>
    <property type="gene ID" value="ES5_v2.g15103"/>
</dbReference>
<evidence type="ECO:0000313" key="2">
    <source>
        <dbReference type="WBParaSite" id="ES5_v2.g15103.t1"/>
    </source>
</evidence>
<dbReference type="Proteomes" id="UP000887579">
    <property type="component" value="Unplaced"/>
</dbReference>
<organism evidence="1 2">
    <name type="scientific">Panagrolaimus sp. ES5</name>
    <dbReference type="NCBI Taxonomy" id="591445"/>
    <lineage>
        <taxon>Eukaryota</taxon>
        <taxon>Metazoa</taxon>
        <taxon>Ecdysozoa</taxon>
        <taxon>Nematoda</taxon>
        <taxon>Chromadorea</taxon>
        <taxon>Rhabditida</taxon>
        <taxon>Tylenchina</taxon>
        <taxon>Panagrolaimomorpha</taxon>
        <taxon>Panagrolaimoidea</taxon>
        <taxon>Panagrolaimidae</taxon>
        <taxon>Panagrolaimus</taxon>
    </lineage>
</organism>
<protein>
    <submittedName>
        <fullName evidence="2">Uncharacterized protein</fullName>
    </submittedName>
</protein>
<reference evidence="2" key="1">
    <citation type="submission" date="2022-11" db="UniProtKB">
        <authorList>
            <consortium name="WormBaseParasite"/>
        </authorList>
    </citation>
    <scope>IDENTIFICATION</scope>
</reference>
<evidence type="ECO:0000313" key="1">
    <source>
        <dbReference type="Proteomes" id="UP000887579"/>
    </source>
</evidence>
<sequence length="1068" mass="119636">MAEERTLYICNLDESVTKDLLEEIFTQVGPVESVSVIAGATRYAFVQFFDEESVPFSIKTMNGLKLYGTPITVKPRANTQQDRLYKNQYGNQRRHSSGPHHRESNNDYVPDYQPHSARRSVHDNVTYTSSRFSQTPGQYPMHSSLRNQDPLDSHSSHRPRTIGGYYVQPPRSSSTGHRSNNSHRNGNSIYGFAMESQLAKLTIADKKSIKPATQFVSSARGLVGAYILNIKSGTKIYRYDVEIVKVHPTDTVKNKTLTKRAGDDGETSLRKIFCMEVITTYKKNTNNFGIGVKGEHHVYDGGKQLYLAAPMALEAGKKRKEFANNEFSTFCKNQLVDCSVSVEINPSQQHEIDISDINSMMDTRENPADRSIAQFLDLLTSQFAVSSLSYVSLGLGKLFQRRGTVMQNRTMELKAGLSKGVQLTEKDGKKCVALIVDAKKTAFYNADYLHKILRDVNALGKDQRYNLPPMAQLYKDVRCTLKYAQNRSIVILNIENECARNVKVNGGTMVEYFKKKYKVDIDPSLPVVKTDKAMYPMDMLIICPNQRVPMEKLDDNVRRTILMSTAVLPNDRFQRIRDEVAEAKISPTNAIMEFFGVKIVPTMFEVPIQVREAPGVVVTKAGKQVNERVDGGKWKMSGLLAPTTLLAAGFTVLFPSGFDPKRFVDSIISTAGRQNLKIGQPSYEEMDFSSYQSMMPKFKSLMEKKARFVLAFDYQRNKSHHNLKLLEREFQVLTMQVKVETANRPGGSGQTLENIVLKVNAKTMGVNFMPQIEKCGLELSLQKKVLVIGCDISLPTRGSPKELFELRKKDLGDLSSHDSAVVGLTGNCGKQPYTILGDYYYQPATHEVLDPELLKVNFTKIMEKYIKNRGGYPDHVIILRDGVGSGQLHKTVQSEYPVFEQVCGELKGQNDVPNIVYMIVTKKHNKRFALGPVGKETNCVPGSVIDRDIVRPDIPEFYLQSHRPIKGTAKAAHYSVMMNRKNIGLDALEAFCNHLCYNHQSVTSAVSLPEPIYHAKEMTKRGRNNLVAKKSANQGNVPKMPNGLTDYNKVSAALSYGAIGLGNVKFAA</sequence>
<accession>A0AC34FE29</accession>
<name>A0AC34FE29_9BILA</name>
<proteinExistence type="predicted"/>